<dbReference type="PANTHER" id="PTHR48048">
    <property type="entry name" value="GLYCOSYLTRANSFERASE"/>
    <property type="match status" value="1"/>
</dbReference>
<evidence type="ECO:0000256" key="2">
    <source>
        <dbReference type="ARBA" id="ARBA00022676"/>
    </source>
</evidence>
<keyword evidence="2 4" id="KW-0328">Glycosyltransferase</keyword>
<dbReference type="InterPro" id="IPR050481">
    <property type="entry name" value="UDP-glycosyltransf_plant"/>
</dbReference>
<comment type="similarity">
    <text evidence="1 4">Belongs to the UDP-glycosyltransferase family.</text>
</comment>
<protein>
    <recommendedName>
        <fullName evidence="5">Glycosyltransferase</fullName>
        <ecNumber evidence="5">2.4.1.-</ecNumber>
    </recommendedName>
</protein>
<evidence type="ECO:0000256" key="5">
    <source>
        <dbReference type="RuleBase" id="RU362057"/>
    </source>
</evidence>
<dbReference type="PROSITE" id="PS00375">
    <property type="entry name" value="UDPGT"/>
    <property type="match status" value="1"/>
</dbReference>
<dbReference type="InterPro" id="IPR002213">
    <property type="entry name" value="UDP_glucos_trans"/>
</dbReference>
<dbReference type="AlphaFoldDB" id="A0AAV9D6T4"/>
<name>A0AAV9D6T4_ACOCL</name>
<evidence type="ECO:0000256" key="4">
    <source>
        <dbReference type="RuleBase" id="RU003718"/>
    </source>
</evidence>
<evidence type="ECO:0000256" key="3">
    <source>
        <dbReference type="ARBA" id="ARBA00022679"/>
    </source>
</evidence>
<dbReference type="EC" id="2.4.1.-" evidence="5"/>
<comment type="caution">
    <text evidence="6">The sequence shown here is derived from an EMBL/GenBank/DDBJ whole genome shotgun (WGS) entry which is preliminary data.</text>
</comment>
<sequence length="436" mass="46254">MGHLAPFLRLASALSSHNCKVTLITPRPTVSASESRNISALLSAFPHIRPIEFRIPHYDALGADPFYAHNEAMRASAHGLLLSSLSPPPSAIVIDISLASAFIPVSKKLNLRAFVFFSSSATMLSLFAYYPRVIGTARAHCAHHLDIPGLPPFPRSSVPPVLDDPDNLFTRQFIENGRALVDAEGIVLNTFEALEGVALAALNGGRVVPGLPPVTAVGPLEPFAGGGLCARVREWLDRQPARSVVYVSFGSRAAMSEAQIEQLGIGLERSGCGYVWVVKTKAVDREERAEEAVEVREKGVVVREWVEQEAILAHEAVALFVSHCGWNSVTEAALRGVRVLAWPLGMDQMSNAGTIERCGLGKWRGWGGGGDGEVVVGGEEIGEVVREMVAEGGGAGAGVGVGWARVGEEARRAVGVGGSSYAGLVGLIEEFGRASL</sequence>
<dbReference type="CDD" id="cd03784">
    <property type="entry name" value="GT1_Gtf-like"/>
    <property type="match status" value="1"/>
</dbReference>
<dbReference type="EMBL" id="JAUJYO010000015">
    <property type="protein sequence ID" value="KAK1296582.1"/>
    <property type="molecule type" value="Genomic_DNA"/>
</dbReference>
<keyword evidence="3 4" id="KW-0808">Transferase</keyword>
<dbReference type="Pfam" id="PF00201">
    <property type="entry name" value="UDPGT"/>
    <property type="match status" value="1"/>
</dbReference>
<proteinExistence type="inferred from homology"/>
<dbReference type="SUPFAM" id="SSF53756">
    <property type="entry name" value="UDP-Glycosyltransferase/glycogen phosphorylase"/>
    <property type="match status" value="1"/>
</dbReference>
<accession>A0AAV9D6T4</accession>
<dbReference type="PANTHER" id="PTHR48048:SF76">
    <property type="entry name" value="UDP-GLYCOSYLTRANSFERASE 708D1-LIKE"/>
    <property type="match status" value="1"/>
</dbReference>
<organism evidence="6 7">
    <name type="scientific">Acorus calamus</name>
    <name type="common">Sweet flag</name>
    <dbReference type="NCBI Taxonomy" id="4465"/>
    <lineage>
        <taxon>Eukaryota</taxon>
        <taxon>Viridiplantae</taxon>
        <taxon>Streptophyta</taxon>
        <taxon>Embryophyta</taxon>
        <taxon>Tracheophyta</taxon>
        <taxon>Spermatophyta</taxon>
        <taxon>Magnoliopsida</taxon>
        <taxon>Liliopsida</taxon>
        <taxon>Acoraceae</taxon>
        <taxon>Acorus</taxon>
    </lineage>
</organism>
<reference evidence="6" key="1">
    <citation type="journal article" date="2023" name="Nat. Commun.">
        <title>Diploid and tetraploid genomes of Acorus and the evolution of monocots.</title>
        <authorList>
            <person name="Ma L."/>
            <person name="Liu K.W."/>
            <person name="Li Z."/>
            <person name="Hsiao Y.Y."/>
            <person name="Qi Y."/>
            <person name="Fu T."/>
            <person name="Tang G.D."/>
            <person name="Zhang D."/>
            <person name="Sun W.H."/>
            <person name="Liu D.K."/>
            <person name="Li Y."/>
            <person name="Chen G.Z."/>
            <person name="Liu X.D."/>
            <person name="Liao X.Y."/>
            <person name="Jiang Y.T."/>
            <person name="Yu X."/>
            <person name="Hao Y."/>
            <person name="Huang J."/>
            <person name="Zhao X.W."/>
            <person name="Ke S."/>
            <person name="Chen Y.Y."/>
            <person name="Wu W.L."/>
            <person name="Hsu J.L."/>
            <person name="Lin Y.F."/>
            <person name="Huang M.D."/>
            <person name="Li C.Y."/>
            <person name="Huang L."/>
            <person name="Wang Z.W."/>
            <person name="Zhao X."/>
            <person name="Zhong W.Y."/>
            <person name="Peng D.H."/>
            <person name="Ahmad S."/>
            <person name="Lan S."/>
            <person name="Zhang J.S."/>
            <person name="Tsai W.C."/>
            <person name="Van de Peer Y."/>
            <person name="Liu Z.J."/>
        </authorList>
    </citation>
    <scope>NUCLEOTIDE SEQUENCE</scope>
    <source>
        <strain evidence="6">CP</strain>
    </source>
</reference>
<reference evidence="6" key="2">
    <citation type="submission" date="2023-06" db="EMBL/GenBank/DDBJ databases">
        <authorList>
            <person name="Ma L."/>
            <person name="Liu K.-W."/>
            <person name="Li Z."/>
            <person name="Hsiao Y.-Y."/>
            <person name="Qi Y."/>
            <person name="Fu T."/>
            <person name="Tang G."/>
            <person name="Zhang D."/>
            <person name="Sun W.-H."/>
            <person name="Liu D.-K."/>
            <person name="Li Y."/>
            <person name="Chen G.-Z."/>
            <person name="Liu X.-D."/>
            <person name="Liao X.-Y."/>
            <person name="Jiang Y.-T."/>
            <person name="Yu X."/>
            <person name="Hao Y."/>
            <person name="Huang J."/>
            <person name="Zhao X.-W."/>
            <person name="Ke S."/>
            <person name="Chen Y.-Y."/>
            <person name="Wu W.-L."/>
            <person name="Hsu J.-L."/>
            <person name="Lin Y.-F."/>
            <person name="Huang M.-D."/>
            <person name="Li C.-Y."/>
            <person name="Huang L."/>
            <person name="Wang Z.-W."/>
            <person name="Zhao X."/>
            <person name="Zhong W.-Y."/>
            <person name="Peng D.-H."/>
            <person name="Ahmad S."/>
            <person name="Lan S."/>
            <person name="Zhang J.-S."/>
            <person name="Tsai W.-C."/>
            <person name="Van De Peer Y."/>
            <person name="Liu Z.-J."/>
        </authorList>
    </citation>
    <scope>NUCLEOTIDE SEQUENCE</scope>
    <source>
        <strain evidence="6">CP</strain>
        <tissue evidence="6">Leaves</tissue>
    </source>
</reference>
<evidence type="ECO:0000256" key="1">
    <source>
        <dbReference type="ARBA" id="ARBA00009995"/>
    </source>
</evidence>
<evidence type="ECO:0000313" key="7">
    <source>
        <dbReference type="Proteomes" id="UP001180020"/>
    </source>
</evidence>
<dbReference type="Proteomes" id="UP001180020">
    <property type="component" value="Unassembled WGS sequence"/>
</dbReference>
<gene>
    <name evidence="6" type="primary">GT5</name>
    <name evidence="6" type="ORF">QJS10_CPB15g01041</name>
</gene>
<dbReference type="InterPro" id="IPR035595">
    <property type="entry name" value="UDP_glycos_trans_CS"/>
</dbReference>
<keyword evidence="7" id="KW-1185">Reference proteome</keyword>
<evidence type="ECO:0000313" key="6">
    <source>
        <dbReference type="EMBL" id="KAK1296582.1"/>
    </source>
</evidence>
<dbReference type="Gene3D" id="3.40.50.2000">
    <property type="entry name" value="Glycogen Phosphorylase B"/>
    <property type="match status" value="2"/>
</dbReference>
<dbReference type="GO" id="GO:0035251">
    <property type="term" value="F:UDP-glucosyltransferase activity"/>
    <property type="evidence" value="ECO:0007669"/>
    <property type="project" value="InterPro"/>
</dbReference>